<gene>
    <name evidence="1" type="ORF">FSB_LOCUS38420</name>
</gene>
<dbReference type="AlphaFoldDB" id="A0A2N9HF24"/>
<protein>
    <submittedName>
        <fullName evidence="1">Uncharacterized protein</fullName>
    </submittedName>
</protein>
<name>A0A2N9HF24_FAGSY</name>
<reference evidence="1" key="1">
    <citation type="submission" date="2018-02" db="EMBL/GenBank/DDBJ databases">
        <authorList>
            <person name="Cohen D.B."/>
            <person name="Kent A.D."/>
        </authorList>
    </citation>
    <scope>NUCLEOTIDE SEQUENCE</scope>
</reference>
<evidence type="ECO:0000313" key="1">
    <source>
        <dbReference type="EMBL" id="SPD10538.1"/>
    </source>
</evidence>
<sequence length="35" mass="3828">MLPRCRRGSACRAVRVGAVRRWLAAVRAGGFSPSR</sequence>
<organism evidence="1">
    <name type="scientific">Fagus sylvatica</name>
    <name type="common">Beechnut</name>
    <dbReference type="NCBI Taxonomy" id="28930"/>
    <lineage>
        <taxon>Eukaryota</taxon>
        <taxon>Viridiplantae</taxon>
        <taxon>Streptophyta</taxon>
        <taxon>Embryophyta</taxon>
        <taxon>Tracheophyta</taxon>
        <taxon>Spermatophyta</taxon>
        <taxon>Magnoliopsida</taxon>
        <taxon>eudicotyledons</taxon>
        <taxon>Gunneridae</taxon>
        <taxon>Pentapetalae</taxon>
        <taxon>rosids</taxon>
        <taxon>fabids</taxon>
        <taxon>Fagales</taxon>
        <taxon>Fagaceae</taxon>
        <taxon>Fagus</taxon>
    </lineage>
</organism>
<dbReference type="EMBL" id="OIVN01003336">
    <property type="protein sequence ID" value="SPD10538.1"/>
    <property type="molecule type" value="Genomic_DNA"/>
</dbReference>
<accession>A0A2N9HF24</accession>
<proteinExistence type="predicted"/>